<name>A0A8X6NIN7_NEPPI</name>
<accession>A0A8X6NIN7</accession>
<organism evidence="1 2">
    <name type="scientific">Nephila pilipes</name>
    <name type="common">Giant wood spider</name>
    <name type="synonym">Nephila maculata</name>
    <dbReference type="NCBI Taxonomy" id="299642"/>
    <lineage>
        <taxon>Eukaryota</taxon>
        <taxon>Metazoa</taxon>
        <taxon>Ecdysozoa</taxon>
        <taxon>Arthropoda</taxon>
        <taxon>Chelicerata</taxon>
        <taxon>Arachnida</taxon>
        <taxon>Araneae</taxon>
        <taxon>Araneomorphae</taxon>
        <taxon>Entelegynae</taxon>
        <taxon>Araneoidea</taxon>
        <taxon>Nephilidae</taxon>
        <taxon>Nephila</taxon>
    </lineage>
</organism>
<dbReference type="Proteomes" id="UP000887013">
    <property type="component" value="Unassembled WGS sequence"/>
</dbReference>
<sequence>MAAYCCSGAGCGGATKKGKSAVWQACAGTRCPAQMVRLPKATRFYYALKPAGAGSGCAVCQQANGFKWRYYSRTRSYGAAMLARTVRVRQWRRRFLLVRQRWRGAAQNGAANLELYS</sequence>
<evidence type="ECO:0000313" key="2">
    <source>
        <dbReference type="Proteomes" id="UP000887013"/>
    </source>
</evidence>
<keyword evidence="2" id="KW-1185">Reference proteome</keyword>
<evidence type="ECO:0000313" key="1">
    <source>
        <dbReference type="EMBL" id="GFT17027.1"/>
    </source>
</evidence>
<proteinExistence type="predicted"/>
<comment type="caution">
    <text evidence="1">The sequence shown here is derived from an EMBL/GenBank/DDBJ whole genome shotgun (WGS) entry which is preliminary data.</text>
</comment>
<gene>
    <name evidence="1" type="ORF">NPIL_393141</name>
</gene>
<dbReference type="AlphaFoldDB" id="A0A8X6NIN7"/>
<dbReference type="EMBL" id="BMAW01104930">
    <property type="protein sequence ID" value="GFT17027.1"/>
    <property type="molecule type" value="Genomic_DNA"/>
</dbReference>
<protein>
    <submittedName>
        <fullName evidence="1">Uncharacterized protein</fullName>
    </submittedName>
</protein>
<reference evidence="1" key="1">
    <citation type="submission" date="2020-08" db="EMBL/GenBank/DDBJ databases">
        <title>Multicomponent nature underlies the extraordinary mechanical properties of spider dragline silk.</title>
        <authorList>
            <person name="Kono N."/>
            <person name="Nakamura H."/>
            <person name="Mori M."/>
            <person name="Yoshida Y."/>
            <person name="Ohtoshi R."/>
            <person name="Malay A.D."/>
            <person name="Moran D.A.P."/>
            <person name="Tomita M."/>
            <person name="Numata K."/>
            <person name="Arakawa K."/>
        </authorList>
    </citation>
    <scope>NUCLEOTIDE SEQUENCE</scope>
</reference>